<evidence type="ECO:0000313" key="2">
    <source>
        <dbReference type="EMBL" id="SVA10528.1"/>
    </source>
</evidence>
<feature type="domain" description="Uncharacterized protein TP-0789" evidence="1">
    <location>
        <begin position="68"/>
        <end position="250"/>
    </location>
</feature>
<dbReference type="CDD" id="cd16329">
    <property type="entry name" value="LolA_like"/>
    <property type="match status" value="1"/>
</dbReference>
<dbReference type="Gene3D" id="2.50.20.10">
    <property type="entry name" value="Lipoprotein localisation LolA/LolB/LppX"/>
    <property type="match status" value="1"/>
</dbReference>
<organism evidence="2">
    <name type="scientific">marine metagenome</name>
    <dbReference type="NCBI Taxonomy" id="408172"/>
    <lineage>
        <taxon>unclassified sequences</taxon>
        <taxon>metagenomes</taxon>
        <taxon>ecological metagenomes</taxon>
    </lineage>
</organism>
<gene>
    <name evidence="2" type="ORF">METZ01_LOCUS63382</name>
</gene>
<feature type="non-terminal residue" evidence="2">
    <location>
        <position position="1"/>
    </location>
</feature>
<dbReference type="AlphaFoldDB" id="A0A381T4M7"/>
<evidence type="ECO:0000259" key="1">
    <source>
        <dbReference type="Pfam" id="PF17131"/>
    </source>
</evidence>
<dbReference type="InterPro" id="IPR033399">
    <property type="entry name" value="TP_0789-like"/>
</dbReference>
<name>A0A381T4M7_9ZZZZ</name>
<proteinExistence type="predicted"/>
<protein>
    <recommendedName>
        <fullName evidence="1">Uncharacterized protein TP-0789 domain-containing protein</fullName>
    </recommendedName>
</protein>
<reference evidence="2" key="1">
    <citation type="submission" date="2018-05" db="EMBL/GenBank/DDBJ databases">
        <authorList>
            <person name="Lanie J.A."/>
            <person name="Ng W.-L."/>
            <person name="Kazmierczak K.M."/>
            <person name="Andrzejewski T.M."/>
            <person name="Davidsen T.M."/>
            <person name="Wayne K.J."/>
            <person name="Tettelin H."/>
            <person name="Glass J.I."/>
            <person name="Rusch D."/>
            <person name="Podicherti R."/>
            <person name="Tsui H.-C.T."/>
            <person name="Winkler M.E."/>
        </authorList>
    </citation>
    <scope>NUCLEOTIDE SEQUENCE</scope>
</reference>
<dbReference type="EMBL" id="UINC01003942">
    <property type="protein sequence ID" value="SVA10528.1"/>
    <property type="molecule type" value="Genomic_DNA"/>
</dbReference>
<sequence length="256" mass="29303">VQIVVNNQTLLVLFFITVLHGQSGNDIAKMMDERKQPKDMTSKTTMVLTNSKGKTRTSIIFSQLVDGGNKQILWFLAPADDKGVAFLKIEHSDKDDEMRMWLPAFNKIRRISSKKKGNSFMGSDLSYEDMTSRELEENEFIRLDDAAVDGKDCFVLGITPKPEAKSTYSKHMTWVEKSTLLPVKEESFDQNGNLKKTKVYSNARRGDYHIMTSIFVRDVQKDHTTSVKFDEIQLDSGLKDSFFQEKNLKRMPQQGK</sequence>
<dbReference type="Pfam" id="PF17131">
    <property type="entry name" value="LolA_like"/>
    <property type="match status" value="1"/>
</dbReference>
<accession>A0A381T4M7</accession>